<accession>M8C6E7</accession>
<organism evidence="1">
    <name type="scientific">Aegilops tauschii</name>
    <name type="common">Tausch's goatgrass</name>
    <name type="synonym">Aegilops squarrosa</name>
    <dbReference type="NCBI Taxonomy" id="37682"/>
    <lineage>
        <taxon>Eukaryota</taxon>
        <taxon>Viridiplantae</taxon>
        <taxon>Streptophyta</taxon>
        <taxon>Embryophyta</taxon>
        <taxon>Tracheophyta</taxon>
        <taxon>Spermatophyta</taxon>
        <taxon>Magnoliopsida</taxon>
        <taxon>Liliopsida</taxon>
        <taxon>Poales</taxon>
        <taxon>Poaceae</taxon>
        <taxon>BOP clade</taxon>
        <taxon>Pooideae</taxon>
        <taxon>Triticodae</taxon>
        <taxon>Triticeae</taxon>
        <taxon>Triticinae</taxon>
        <taxon>Aegilops</taxon>
    </lineage>
</organism>
<evidence type="ECO:0000313" key="1">
    <source>
        <dbReference type="EnsemblPlants" id="EMT29809"/>
    </source>
</evidence>
<dbReference type="EnsemblPlants" id="EMT29809">
    <property type="protein sequence ID" value="EMT29809"/>
    <property type="gene ID" value="F775_16681"/>
</dbReference>
<name>M8C6E7_AEGTA</name>
<dbReference type="PANTHER" id="PTHR47990">
    <property type="entry name" value="2-OXOGLUTARATE (2OG) AND FE(II)-DEPENDENT OXYGENASE SUPERFAMILY PROTEIN-RELATED"/>
    <property type="match status" value="1"/>
</dbReference>
<dbReference type="InterPro" id="IPR050231">
    <property type="entry name" value="Iron_ascorbate_oxido_reductase"/>
</dbReference>
<protein>
    <recommendedName>
        <fullName evidence="2">Non-haem dioxygenase N-terminal domain-containing protein</fullName>
    </recommendedName>
</protein>
<proteinExistence type="predicted"/>
<dbReference type="AlphaFoldDB" id="M8C6E7"/>
<dbReference type="InterPro" id="IPR027443">
    <property type="entry name" value="IPNS-like_sf"/>
</dbReference>
<dbReference type="SUPFAM" id="SSF51197">
    <property type="entry name" value="Clavaminate synthase-like"/>
    <property type="match status" value="1"/>
</dbReference>
<sequence>MGTEAGELPRIDFSGVDTSAPGTGRWDAVRAEVMDALATFGCFDAHYPALAPAQRAALFDGAVRPLFALPADAKRRNHYGPSKPLHGYLGGLPGLHAYESLAVVDGPEPGAVQAFADLMFPAADNAAFCEIVHGAAARMAELEWAAWSNDRVHAPFHRISVGGDATRYSAILFSVPGGPTIRAPDELVDEAGGHPRRFRDYDYDEFVRFCVSEEGARHEDKLKAYCGV</sequence>
<dbReference type="Gene3D" id="2.60.120.330">
    <property type="entry name" value="B-lactam Antibiotic, Isopenicillin N Synthase, Chain"/>
    <property type="match status" value="2"/>
</dbReference>
<reference evidence="1" key="1">
    <citation type="submission" date="2015-06" db="UniProtKB">
        <authorList>
            <consortium name="EnsemblPlants"/>
        </authorList>
    </citation>
    <scope>IDENTIFICATION</scope>
</reference>
<evidence type="ECO:0008006" key="2">
    <source>
        <dbReference type="Google" id="ProtNLM"/>
    </source>
</evidence>